<dbReference type="SUPFAM" id="SSF47226">
    <property type="entry name" value="Histidine-containing phosphotransfer domain, HPT domain"/>
    <property type="match status" value="1"/>
</dbReference>
<dbReference type="GO" id="GO:0004672">
    <property type="term" value="F:protein kinase activity"/>
    <property type="evidence" value="ECO:0007669"/>
    <property type="project" value="UniProtKB-ARBA"/>
</dbReference>
<keyword evidence="4" id="KW-1185">Reference proteome</keyword>
<protein>
    <submittedName>
        <fullName evidence="3">Hpt domain-containing protein</fullName>
    </submittedName>
</protein>
<dbReference type="AlphaFoldDB" id="A0A9X1A850"/>
<dbReference type="RefSeq" id="WP_214386436.1">
    <property type="nucleotide sequence ID" value="NZ_JAFLWW010000001.1"/>
</dbReference>
<evidence type="ECO:0000313" key="4">
    <source>
        <dbReference type="Proteomes" id="UP001138921"/>
    </source>
</evidence>
<sequence>MVTREIGSMAFGMPGGESSGSVRGRPIDLEHLARQTIGDRDVEREVLDMFVHQALSVRDAIASADLPERLMLCHALKGSARGVGAFPIADCVAAIETDPDNARLITRLARLIDEARDFIASISR</sequence>
<evidence type="ECO:0000259" key="2">
    <source>
        <dbReference type="Pfam" id="PF01627"/>
    </source>
</evidence>
<name>A0A9X1A850_9HYPH</name>
<accession>A0A9X1A850</accession>
<feature type="domain" description="HPt" evidence="2">
    <location>
        <begin position="47"/>
        <end position="117"/>
    </location>
</feature>
<comment type="caution">
    <text evidence="3">The sequence shown here is derived from an EMBL/GenBank/DDBJ whole genome shotgun (WGS) entry which is preliminary data.</text>
</comment>
<reference evidence="3" key="2">
    <citation type="submission" date="2021-03" db="EMBL/GenBank/DDBJ databases">
        <authorList>
            <person name="Artuso I."/>
            <person name="Turrini P."/>
            <person name="Pirolo M."/>
            <person name="Lugli G.A."/>
            <person name="Ventura M."/>
            <person name="Visca P."/>
        </authorList>
    </citation>
    <scope>NUCLEOTIDE SEQUENCE</scope>
    <source>
        <strain evidence="3">LMG 26462</strain>
    </source>
</reference>
<evidence type="ECO:0000313" key="3">
    <source>
        <dbReference type="EMBL" id="MBT1154903.1"/>
    </source>
</evidence>
<evidence type="ECO:0000256" key="1">
    <source>
        <dbReference type="ARBA" id="ARBA00023012"/>
    </source>
</evidence>
<dbReference type="InterPro" id="IPR008207">
    <property type="entry name" value="Sig_transdc_His_kin_Hpt_dom"/>
</dbReference>
<dbReference type="Proteomes" id="UP001138921">
    <property type="component" value="Unassembled WGS sequence"/>
</dbReference>
<proteinExistence type="predicted"/>
<organism evidence="3 4">
    <name type="scientific">Aminobacter anthyllidis</name>
    <dbReference type="NCBI Taxonomy" id="1035067"/>
    <lineage>
        <taxon>Bacteria</taxon>
        <taxon>Pseudomonadati</taxon>
        <taxon>Pseudomonadota</taxon>
        <taxon>Alphaproteobacteria</taxon>
        <taxon>Hyphomicrobiales</taxon>
        <taxon>Phyllobacteriaceae</taxon>
        <taxon>Aminobacter</taxon>
    </lineage>
</organism>
<dbReference type="Gene3D" id="1.20.120.160">
    <property type="entry name" value="HPT domain"/>
    <property type="match status" value="1"/>
</dbReference>
<dbReference type="InterPro" id="IPR036641">
    <property type="entry name" value="HPT_dom_sf"/>
</dbReference>
<dbReference type="Pfam" id="PF01627">
    <property type="entry name" value="Hpt"/>
    <property type="match status" value="1"/>
</dbReference>
<keyword evidence="1" id="KW-0902">Two-component regulatory system</keyword>
<dbReference type="EMBL" id="JAFLWW010000001">
    <property type="protein sequence ID" value="MBT1154903.1"/>
    <property type="molecule type" value="Genomic_DNA"/>
</dbReference>
<dbReference type="GO" id="GO:0000160">
    <property type="term" value="P:phosphorelay signal transduction system"/>
    <property type="evidence" value="ECO:0007669"/>
    <property type="project" value="UniProtKB-KW"/>
</dbReference>
<gene>
    <name evidence="3" type="ORF">J1C56_04785</name>
</gene>
<reference evidence="3" key="1">
    <citation type="journal article" date="2021" name="Microorganisms">
        <title>Phylogenomic Reconstruction and Metabolic Potential of the Genus Aminobacter.</title>
        <authorList>
            <person name="Artuso I."/>
            <person name="Turrini P."/>
            <person name="Pirolo M."/>
            <person name="Lugli G.A."/>
            <person name="Ventura M."/>
            <person name="Visca P."/>
        </authorList>
    </citation>
    <scope>NUCLEOTIDE SEQUENCE</scope>
    <source>
        <strain evidence="3">LMG 26462</strain>
    </source>
</reference>